<comment type="caution">
    <text evidence="3">The sequence shown here is derived from an EMBL/GenBank/DDBJ whole genome shotgun (WGS) entry which is preliminary data.</text>
</comment>
<protein>
    <recommendedName>
        <fullName evidence="5">Lipoprotein</fullName>
    </recommendedName>
</protein>
<evidence type="ECO:0000256" key="2">
    <source>
        <dbReference type="SAM" id="SignalP"/>
    </source>
</evidence>
<dbReference type="EMBL" id="CAMXCH010000001">
    <property type="protein sequence ID" value="CAI3926636.1"/>
    <property type="molecule type" value="Genomic_DNA"/>
</dbReference>
<reference evidence="3" key="1">
    <citation type="submission" date="2022-10" db="EMBL/GenBank/DDBJ databases">
        <authorList>
            <person name="Botero Cardona J."/>
        </authorList>
    </citation>
    <scope>NUCLEOTIDE SEQUENCE</scope>
    <source>
        <strain evidence="3">R-83534</strain>
    </source>
</reference>
<sequence length="49" mass="5259">MKKYISFCLLVSCLTMATLQLSGCGRKGSPKPPGPADKITYPRGYPPAD</sequence>
<feature type="chain" id="PRO_5045940196" description="Lipoprotein" evidence="2">
    <location>
        <begin position="18"/>
        <end position="49"/>
    </location>
</feature>
<evidence type="ECO:0000313" key="3">
    <source>
        <dbReference type="EMBL" id="CAI3926636.1"/>
    </source>
</evidence>
<evidence type="ECO:0000313" key="4">
    <source>
        <dbReference type="Proteomes" id="UP001154272"/>
    </source>
</evidence>
<feature type="signal peptide" evidence="2">
    <location>
        <begin position="1"/>
        <end position="17"/>
    </location>
</feature>
<name>A0ABM9HJ27_9PROT</name>
<evidence type="ECO:0008006" key="5">
    <source>
        <dbReference type="Google" id="ProtNLM"/>
    </source>
</evidence>
<gene>
    <name evidence="3" type="ORF">R83534S58_LOCUS269</name>
</gene>
<accession>A0ABM9HJ27</accession>
<proteinExistence type="predicted"/>
<evidence type="ECO:0000256" key="1">
    <source>
        <dbReference type="SAM" id="MobiDB-lite"/>
    </source>
</evidence>
<keyword evidence="2" id="KW-0732">Signal</keyword>
<feature type="region of interest" description="Disordered" evidence="1">
    <location>
        <begin position="24"/>
        <end position="49"/>
    </location>
</feature>
<organism evidence="3 4">
    <name type="scientific">Commensalibacter papalotli</name>
    <name type="common">ex Botero et al. 2024</name>
    <dbReference type="NCBI Taxonomy" id="2972766"/>
    <lineage>
        <taxon>Bacteria</taxon>
        <taxon>Pseudomonadati</taxon>
        <taxon>Pseudomonadota</taxon>
        <taxon>Alphaproteobacteria</taxon>
        <taxon>Acetobacterales</taxon>
        <taxon>Acetobacteraceae</taxon>
    </lineage>
</organism>
<dbReference type="Proteomes" id="UP001154272">
    <property type="component" value="Unassembled WGS sequence"/>
</dbReference>
<keyword evidence="4" id="KW-1185">Reference proteome</keyword>
<dbReference type="RefSeq" id="WP_200867603.1">
    <property type="nucleotide sequence ID" value="NZ_CAMXCH010000001.1"/>
</dbReference>